<sequence>MAKLTITALGLVTVMENSHPPNNRAIASFQQHNNRCLPVSIRSPSPQLVSLTQTGIIVLSLLGFFVFRRKMRVKDSDSNIDDESPLKTVTFEDDSGEVFSSIGDHVLNSTSTTTFSLTTSDEQSFASKDSDRLVSKAVFSQIGDPQGR</sequence>
<dbReference type="GO" id="GO:0016301">
    <property type="term" value="F:kinase activity"/>
    <property type="evidence" value="ECO:0007669"/>
    <property type="project" value="UniProtKB-KW"/>
</dbReference>
<dbReference type="Proteomes" id="UP000188268">
    <property type="component" value="Unassembled WGS sequence"/>
</dbReference>
<keyword evidence="1" id="KW-1133">Transmembrane helix</keyword>
<organism evidence="2 3">
    <name type="scientific">Corchorus capsularis</name>
    <name type="common">Jute</name>
    <dbReference type="NCBI Taxonomy" id="210143"/>
    <lineage>
        <taxon>Eukaryota</taxon>
        <taxon>Viridiplantae</taxon>
        <taxon>Streptophyta</taxon>
        <taxon>Embryophyta</taxon>
        <taxon>Tracheophyta</taxon>
        <taxon>Spermatophyta</taxon>
        <taxon>Magnoliopsida</taxon>
        <taxon>eudicotyledons</taxon>
        <taxon>Gunneridae</taxon>
        <taxon>Pentapetalae</taxon>
        <taxon>rosids</taxon>
        <taxon>malvids</taxon>
        <taxon>Malvales</taxon>
        <taxon>Malvaceae</taxon>
        <taxon>Grewioideae</taxon>
        <taxon>Apeibeae</taxon>
        <taxon>Corchorus</taxon>
    </lineage>
</organism>
<feature type="transmembrane region" description="Helical" evidence="1">
    <location>
        <begin position="51"/>
        <end position="67"/>
    </location>
</feature>
<keyword evidence="1" id="KW-0472">Membrane</keyword>
<comment type="caution">
    <text evidence="2">The sequence shown here is derived from an EMBL/GenBank/DDBJ whole genome shotgun (WGS) entry which is preliminary data.</text>
</comment>
<protein>
    <submittedName>
        <fullName evidence="2">Receptor-like protein kinase FERONIA-like protein</fullName>
    </submittedName>
</protein>
<keyword evidence="2" id="KW-0675">Receptor</keyword>
<proteinExistence type="predicted"/>
<keyword evidence="2" id="KW-0808">Transferase</keyword>
<evidence type="ECO:0000313" key="2">
    <source>
        <dbReference type="EMBL" id="OMO96132.1"/>
    </source>
</evidence>
<keyword evidence="1" id="KW-0812">Transmembrane</keyword>
<name>A0A1R3JMN8_COCAP</name>
<dbReference type="Gramene" id="OMO96132">
    <property type="protein sequence ID" value="OMO96132"/>
    <property type="gene ID" value="CCACVL1_05062"/>
</dbReference>
<dbReference type="AlphaFoldDB" id="A0A1R3JMN8"/>
<evidence type="ECO:0000313" key="3">
    <source>
        <dbReference type="Proteomes" id="UP000188268"/>
    </source>
</evidence>
<reference evidence="2 3" key="1">
    <citation type="submission" date="2013-09" db="EMBL/GenBank/DDBJ databases">
        <title>Corchorus capsularis genome sequencing.</title>
        <authorList>
            <person name="Alam M."/>
            <person name="Haque M.S."/>
            <person name="Islam M.S."/>
            <person name="Emdad E.M."/>
            <person name="Islam M.M."/>
            <person name="Ahmed B."/>
            <person name="Halim A."/>
            <person name="Hossen Q.M.M."/>
            <person name="Hossain M.Z."/>
            <person name="Ahmed R."/>
            <person name="Khan M.M."/>
            <person name="Islam R."/>
            <person name="Rashid M.M."/>
            <person name="Khan S.A."/>
            <person name="Rahman M.S."/>
            <person name="Alam M."/>
        </authorList>
    </citation>
    <scope>NUCLEOTIDE SEQUENCE [LARGE SCALE GENOMIC DNA]</scope>
    <source>
        <strain evidence="3">cv. CVL-1</strain>
        <tissue evidence="2">Whole seedling</tissue>
    </source>
</reference>
<dbReference type="STRING" id="210143.A0A1R3JMN8"/>
<accession>A0A1R3JMN8</accession>
<evidence type="ECO:0000256" key="1">
    <source>
        <dbReference type="SAM" id="Phobius"/>
    </source>
</evidence>
<keyword evidence="3" id="KW-1185">Reference proteome</keyword>
<keyword evidence="2" id="KW-0418">Kinase</keyword>
<dbReference type="EMBL" id="AWWV01007498">
    <property type="protein sequence ID" value="OMO96132.1"/>
    <property type="molecule type" value="Genomic_DNA"/>
</dbReference>
<gene>
    <name evidence="2" type="ORF">CCACVL1_05062</name>
</gene>